<comment type="subcellular location">
    <subcellularLocation>
        <location evidence="2">Gas vesicle</location>
    </subcellularLocation>
</comment>
<proteinExistence type="inferred from homology"/>
<dbReference type="Proteomes" id="UP000198870">
    <property type="component" value="Unassembled WGS sequence"/>
</dbReference>
<dbReference type="Gene3D" id="1.10.287.110">
    <property type="entry name" value="DnaJ domain"/>
    <property type="match status" value="1"/>
</dbReference>
<evidence type="ECO:0000313" key="5">
    <source>
        <dbReference type="EMBL" id="SCY03918.1"/>
    </source>
</evidence>
<keyword evidence="6" id="KW-1185">Reference proteome</keyword>
<dbReference type="STRING" id="419481.SAMN05216233_103118"/>
<dbReference type="Pfam" id="PF00226">
    <property type="entry name" value="DnaJ"/>
    <property type="match status" value="1"/>
</dbReference>
<evidence type="ECO:0000259" key="4">
    <source>
        <dbReference type="Pfam" id="PF00226"/>
    </source>
</evidence>
<keyword evidence="1" id="KW-0304">Gas vesicle</keyword>
<dbReference type="Pfam" id="PF06386">
    <property type="entry name" value="GvpL_GvpF"/>
    <property type="match status" value="1"/>
</dbReference>
<dbReference type="OrthoDB" id="9779622at2"/>
<name>A0A1G5CNQ9_9BACT</name>
<dbReference type="CDD" id="cd06257">
    <property type="entry name" value="DnaJ"/>
    <property type="match status" value="1"/>
</dbReference>
<accession>A0A1G5CNQ9</accession>
<evidence type="ECO:0000256" key="3">
    <source>
        <dbReference type="ARBA" id="ARBA00035643"/>
    </source>
</evidence>
<dbReference type="SUPFAM" id="SSF46565">
    <property type="entry name" value="Chaperone J-domain"/>
    <property type="match status" value="1"/>
</dbReference>
<sequence length="345" mass="37956">MDGNGLYLYGFMRPSVPLRVGPFGLDNREIILKSVRGLSVAVSEVGAQDFTRMPQQTLLRYVAQHQRALEGMMALGPVVPVKFGTLVGHAGAAEALLARGEARILEAFEKTRGKTELDVVARFSDFERELREIGTEEAISHFRREVVLASQAARQKARITLGKMVKAGLEQKRKGLAEAIVEGLQGVSVALKSLEIRDEAVIVSLAALLEEGETTRFEGALEALDRRFEDRVTFRLIGPLPCNSFYTLSVQQIDFDEVDCARKCLDLPEQATVSDIREAYRLMVRGCHPDSRPGGEGDRSRFESISKSYRLLLTLCGDDPVSFVKGDGSQWVTIQSLESAGRGGP</sequence>
<feature type="domain" description="J" evidence="4">
    <location>
        <begin position="264"/>
        <end position="312"/>
    </location>
</feature>
<gene>
    <name evidence="5" type="ORF">SAMN05216233_103118</name>
</gene>
<evidence type="ECO:0000256" key="1">
    <source>
        <dbReference type="ARBA" id="ARBA00022987"/>
    </source>
</evidence>
<dbReference type="InterPro" id="IPR001623">
    <property type="entry name" value="DnaJ_domain"/>
</dbReference>
<dbReference type="EMBL" id="FMUX01000003">
    <property type="protein sequence ID" value="SCY03918.1"/>
    <property type="molecule type" value="Genomic_DNA"/>
</dbReference>
<dbReference type="AlphaFoldDB" id="A0A1G5CNQ9"/>
<comment type="similarity">
    <text evidence="3">Belongs to the gas vesicle GvpF/GvpL family.</text>
</comment>
<protein>
    <submittedName>
        <fullName evidence="5">DnaJ domain-containing protein</fullName>
    </submittedName>
</protein>
<dbReference type="GO" id="GO:0031412">
    <property type="term" value="P:gas vesicle organization"/>
    <property type="evidence" value="ECO:0007669"/>
    <property type="project" value="InterPro"/>
</dbReference>
<dbReference type="InterPro" id="IPR036869">
    <property type="entry name" value="J_dom_sf"/>
</dbReference>
<dbReference type="PANTHER" id="PTHR36852:SF1">
    <property type="entry name" value="PROTEIN GVPL 2"/>
    <property type="match status" value="1"/>
</dbReference>
<organism evidence="5 6">
    <name type="scientific">Desulfoluna spongiiphila</name>
    <dbReference type="NCBI Taxonomy" id="419481"/>
    <lineage>
        <taxon>Bacteria</taxon>
        <taxon>Pseudomonadati</taxon>
        <taxon>Thermodesulfobacteriota</taxon>
        <taxon>Desulfobacteria</taxon>
        <taxon>Desulfobacterales</taxon>
        <taxon>Desulfolunaceae</taxon>
        <taxon>Desulfoluna</taxon>
    </lineage>
</organism>
<dbReference type="InterPro" id="IPR009430">
    <property type="entry name" value="GvpL/GvpF"/>
</dbReference>
<evidence type="ECO:0000313" key="6">
    <source>
        <dbReference type="Proteomes" id="UP000198870"/>
    </source>
</evidence>
<evidence type="ECO:0000256" key="2">
    <source>
        <dbReference type="ARBA" id="ARBA00035108"/>
    </source>
</evidence>
<dbReference type="RefSeq" id="WP_092209238.1">
    <property type="nucleotide sequence ID" value="NZ_FMUX01000003.1"/>
</dbReference>
<dbReference type="GO" id="GO:0031411">
    <property type="term" value="C:gas vesicle"/>
    <property type="evidence" value="ECO:0007669"/>
    <property type="project" value="UniProtKB-SubCell"/>
</dbReference>
<reference evidence="5 6" key="1">
    <citation type="submission" date="2016-10" db="EMBL/GenBank/DDBJ databases">
        <authorList>
            <person name="de Groot N.N."/>
        </authorList>
    </citation>
    <scope>NUCLEOTIDE SEQUENCE [LARGE SCALE GENOMIC DNA]</scope>
    <source>
        <strain evidence="5 6">AA1</strain>
    </source>
</reference>
<dbReference type="PANTHER" id="PTHR36852">
    <property type="entry name" value="PROTEIN GVPL 2"/>
    <property type="match status" value="1"/>
</dbReference>